<comment type="caution">
    <text evidence="2">The sequence shown here is derived from an EMBL/GenBank/DDBJ whole genome shotgun (WGS) entry which is preliminary data.</text>
</comment>
<sequence>MDITDMNEGGDGDKKENSTDSKFSVTRCTRAAPSKAPPIELILSDGCLQLEAWIRGRALNQRCALSNPHVQRTKKKKDV</sequence>
<organism evidence="2 3">
    <name type="scientific">Amblyomma americanum</name>
    <name type="common">Lone star tick</name>
    <dbReference type="NCBI Taxonomy" id="6943"/>
    <lineage>
        <taxon>Eukaryota</taxon>
        <taxon>Metazoa</taxon>
        <taxon>Ecdysozoa</taxon>
        <taxon>Arthropoda</taxon>
        <taxon>Chelicerata</taxon>
        <taxon>Arachnida</taxon>
        <taxon>Acari</taxon>
        <taxon>Parasitiformes</taxon>
        <taxon>Ixodida</taxon>
        <taxon>Ixodoidea</taxon>
        <taxon>Ixodidae</taxon>
        <taxon>Amblyomminae</taxon>
        <taxon>Amblyomma</taxon>
    </lineage>
</organism>
<dbReference type="EMBL" id="JARKHS020011419">
    <property type="protein sequence ID" value="KAK8777837.1"/>
    <property type="molecule type" value="Genomic_DNA"/>
</dbReference>
<dbReference type="Proteomes" id="UP001321473">
    <property type="component" value="Unassembled WGS sequence"/>
</dbReference>
<evidence type="ECO:0000256" key="1">
    <source>
        <dbReference type="SAM" id="MobiDB-lite"/>
    </source>
</evidence>
<protein>
    <submittedName>
        <fullName evidence="2">Uncharacterized protein</fullName>
    </submittedName>
</protein>
<keyword evidence="3" id="KW-1185">Reference proteome</keyword>
<feature type="region of interest" description="Disordered" evidence="1">
    <location>
        <begin position="1"/>
        <end position="30"/>
    </location>
</feature>
<dbReference type="AlphaFoldDB" id="A0AAQ4ESZ5"/>
<evidence type="ECO:0000313" key="3">
    <source>
        <dbReference type="Proteomes" id="UP001321473"/>
    </source>
</evidence>
<gene>
    <name evidence="2" type="ORF">V5799_020822</name>
</gene>
<proteinExistence type="predicted"/>
<evidence type="ECO:0000313" key="2">
    <source>
        <dbReference type="EMBL" id="KAK8777837.1"/>
    </source>
</evidence>
<name>A0AAQ4ESZ5_AMBAM</name>
<reference evidence="2 3" key="1">
    <citation type="journal article" date="2023" name="Arcadia Sci">
        <title>De novo assembly of a long-read Amblyomma americanum tick genome.</title>
        <authorList>
            <person name="Chou S."/>
            <person name="Poskanzer K.E."/>
            <person name="Rollins M."/>
            <person name="Thuy-Boun P.S."/>
        </authorList>
    </citation>
    <scope>NUCLEOTIDE SEQUENCE [LARGE SCALE GENOMIC DNA]</scope>
    <source>
        <strain evidence="2">F_SG_1</strain>
        <tissue evidence="2">Salivary glands</tissue>
    </source>
</reference>
<accession>A0AAQ4ESZ5</accession>